<evidence type="ECO:0000313" key="6">
    <source>
        <dbReference type="EMBL" id="RST85706.1"/>
    </source>
</evidence>
<dbReference type="SUPFAM" id="SSF140478">
    <property type="entry name" value="LemA-like"/>
    <property type="match status" value="1"/>
</dbReference>
<accession>A0A3R9Y780</accession>
<gene>
    <name evidence="6" type="ORF">EJC49_14295</name>
</gene>
<dbReference type="Proteomes" id="UP000278398">
    <property type="component" value="Unassembled WGS sequence"/>
</dbReference>
<evidence type="ECO:0000256" key="3">
    <source>
        <dbReference type="ARBA" id="ARBA00022692"/>
    </source>
</evidence>
<keyword evidence="4" id="KW-1133">Transmembrane helix</keyword>
<dbReference type="GO" id="GO:0016020">
    <property type="term" value="C:membrane"/>
    <property type="evidence" value="ECO:0007669"/>
    <property type="project" value="UniProtKB-SubCell"/>
</dbReference>
<dbReference type="OrthoDB" id="9804152at2"/>
<evidence type="ECO:0000256" key="2">
    <source>
        <dbReference type="ARBA" id="ARBA00008854"/>
    </source>
</evidence>
<comment type="subcellular location">
    <subcellularLocation>
        <location evidence="1">Membrane</location>
        <topology evidence="1">Single-pass membrane protein</topology>
    </subcellularLocation>
</comment>
<dbReference type="AlphaFoldDB" id="A0A3R9Y780"/>
<dbReference type="InterPro" id="IPR023353">
    <property type="entry name" value="LemA-like_dom_sf"/>
</dbReference>
<dbReference type="EMBL" id="RWKW01000051">
    <property type="protein sequence ID" value="RST85706.1"/>
    <property type="molecule type" value="Genomic_DNA"/>
</dbReference>
<dbReference type="RefSeq" id="WP_126700611.1">
    <property type="nucleotide sequence ID" value="NZ_RWKW01000051.1"/>
</dbReference>
<keyword evidence="7" id="KW-1185">Reference proteome</keyword>
<dbReference type="PANTHER" id="PTHR34478:SF1">
    <property type="entry name" value="PROTEIN LEMA"/>
    <property type="match status" value="1"/>
</dbReference>
<dbReference type="Pfam" id="PF04011">
    <property type="entry name" value="LemA"/>
    <property type="match status" value="1"/>
</dbReference>
<keyword evidence="5" id="KW-0472">Membrane</keyword>
<reference evidence="6 7" key="1">
    <citation type="submission" date="2018-12" db="EMBL/GenBank/DDBJ databases">
        <title>Mesorhizobium carbonis sp. nov., isolated from coal mine water.</title>
        <authorList>
            <person name="Xin W."/>
            <person name="Xu Z."/>
            <person name="Xiang F."/>
            <person name="Zhang J."/>
            <person name="Xi L."/>
            <person name="Liu J."/>
        </authorList>
    </citation>
    <scope>NUCLEOTIDE SEQUENCE [LARGE SCALE GENOMIC DNA]</scope>
    <source>
        <strain evidence="6 7">B2.3</strain>
    </source>
</reference>
<evidence type="ECO:0000256" key="4">
    <source>
        <dbReference type="ARBA" id="ARBA00022989"/>
    </source>
</evidence>
<evidence type="ECO:0000256" key="1">
    <source>
        <dbReference type="ARBA" id="ARBA00004167"/>
    </source>
</evidence>
<comment type="caution">
    <text evidence="6">The sequence shown here is derived from an EMBL/GenBank/DDBJ whole genome shotgun (WGS) entry which is preliminary data.</text>
</comment>
<name>A0A3R9Y780_9HYPH</name>
<comment type="similarity">
    <text evidence="2">Belongs to the LemA family.</text>
</comment>
<evidence type="ECO:0000313" key="7">
    <source>
        <dbReference type="Proteomes" id="UP000278398"/>
    </source>
</evidence>
<dbReference type="PANTHER" id="PTHR34478">
    <property type="entry name" value="PROTEIN LEMA"/>
    <property type="match status" value="1"/>
</dbReference>
<dbReference type="Gene3D" id="1.20.1440.20">
    <property type="entry name" value="LemA-like domain"/>
    <property type="match status" value="1"/>
</dbReference>
<organism evidence="6 7">
    <name type="scientific">Aquibium carbonis</name>
    <dbReference type="NCBI Taxonomy" id="2495581"/>
    <lineage>
        <taxon>Bacteria</taxon>
        <taxon>Pseudomonadati</taxon>
        <taxon>Pseudomonadota</taxon>
        <taxon>Alphaproteobacteria</taxon>
        <taxon>Hyphomicrobiales</taxon>
        <taxon>Phyllobacteriaceae</taxon>
        <taxon>Aquibium</taxon>
    </lineage>
</organism>
<evidence type="ECO:0000256" key="5">
    <source>
        <dbReference type="ARBA" id="ARBA00023136"/>
    </source>
</evidence>
<protein>
    <submittedName>
        <fullName evidence="6">LemA family protein</fullName>
    </submittedName>
</protein>
<sequence>MTGLVLILLLVVLLGAYILVHNGLGRAVTQVDQGWAGIEVQLKRRHDLVPGLVTAVKSALRHENAIFDRILDARMEAVKAMAGHDPETMAQAEAALAGSLRGLIAYAEDNPDITATANVATFQKQLEETEDQIAASRRLYNGNVQNLNARIVTFPGNIVAALHRFRQAKPFEMTEAERAVTYERPRIEL</sequence>
<keyword evidence="3" id="KW-0812">Transmembrane</keyword>
<dbReference type="InterPro" id="IPR007156">
    <property type="entry name" value="MamQ_LemA"/>
</dbReference>
<proteinExistence type="inferred from homology"/>